<proteinExistence type="predicted"/>
<gene>
    <name evidence="2" type="primary">LOC101852340</name>
</gene>
<accession>A0ABM0JXL8</accession>
<organism evidence="1 2">
    <name type="scientific">Aplysia californica</name>
    <name type="common">California sea hare</name>
    <dbReference type="NCBI Taxonomy" id="6500"/>
    <lineage>
        <taxon>Eukaryota</taxon>
        <taxon>Metazoa</taxon>
        <taxon>Spiralia</taxon>
        <taxon>Lophotrochozoa</taxon>
        <taxon>Mollusca</taxon>
        <taxon>Gastropoda</taxon>
        <taxon>Heterobranchia</taxon>
        <taxon>Euthyneura</taxon>
        <taxon>Tectipleura</taxon>
        <taxon>Aplysiida</taxon>
        <taxon>Aplysioidea</taxon>
        <taxon>Aplysiidae</taxon>
        <taxon>Aplysia</taxon>
    </lineage>
</organism>
<protein>
    <submittedName>
        <fullName evidence="2">Uncharacterized protein LOC101852340</fullName>
    </submittedName>
</protein>
<dbReference type="GeneID" id="101852340"/>
<keyword evidence="1" id="KW-1185">Reference proteome</keyword>
<reference evidence="2" key="1">
    <citation type="submission" date="2025-08" db="UniProtKB">
        <authorList>
            <consortium name="RefSeq"/>
        </authorList>
    </citation>
    <scope>IDENTIFICATION</scope>
</reference>
<dbReference type="Proteomes" id="UP000694888">
    <property type="component" value="Unplaced"/>
</dbReference>
<dbReference type="RefSeq" id="XP_005103926.2">
    <property type="nucleotide sequence ID" value="XM_005103869.3"/>
</dbReference>
<name>A0ABM0JXL8_APLCA</name>
<evidence type="ECO:0000313" key="1">
    <source>
        <dbReference type="Proteomes" id="UP000694888"/>
    </source>
</evidence>
<sequence>MDASAEPATKANLLSWVKIAVAVAVIRCKPPGDSALKHAERICSKFWTNQLSLQTNFQQTKAELSHLQKQLTEEKNVPRGTAEKCHNLSPMQVLSGRHHDLTPPPSVEYVAGQVGLSRHIASRGGSWG</sequence>
<evidence type="ECO:0000313" key="2">
    <source>
        <dbReference type="RefSeq" id="XP_005103926.2"/>
    </source>
</evidence>